<feature type="binding site" evidence="6">
    <location>
        <begin position="24"/>
        <end position="29"/>
    </location>
    <ligand>
        <name>ATP</name>
        <dbReference type="ChEBI" id="CHEBI:30616"/>
    </ligand>
</feature>
<keyword evidence="1 6" id="KW-0436">Ligase</keyword>
<dbReference type="NCBIfam" id="TIGR02432">
    <property type="entry name" value="lysidine_TilS_N"/>
    <property type="match status" value="1"/>
</dbReference>
<dbReference type="GO" id="GO:0032267">
    <property type="term" value="F:tRNA(Ile)-lysidine synthase activity"/>
    <property type="evidence" value="ECO:0007669"/>
    <property type="project" value="UniProtKB-EC"/>
</dbReference>
<comment type="subcellular location">
    <subcellularLocation>
        <location evidence="6">Cytoplasm</location>
    </subcellularLocation>
</comment>
<dbReference type="InterPro" id="IPR012795">
    <property type="entry name" value="tRNA_Ile_lys_synt_N"/>
</dbReference>
<evidence type="ECO:0000259" key="7">
    <source>
        <dbReference type="Pfam" id="PF01171"/>
    </source>
</evidence>
<evidence type="ECO:0000313" key="9">
    <source>
        <dbReference type="Proteomes" id="UP000244810"/>
    </source>
</evidence>
<gene>
    <name evidence="6 8" type="primary">tilS</name>
    <name evidence="8" type="ORF">DDE23_24105</name>
</gene>
<accession>A0A2T7UJN7</accession>
<dbReference type="HAMAP" id="MF_01161">
    <property type="entry name" value="tRNA_Ile_lys_synt"/>
    <property type="match status" value="1"/>
</dbReference>
<dbReference type="AlphaFoldDB" id="A0A2T7UJN7"/>
<dbReference type="EC" id="6.3.4.19" evidence="6"/>
<evidence type="ECO:0000256" key="4">
    <source>
        <dbReference type="ARBA" id="ARBA00022840"/>
    </source>
</evidence>
<dbReference type="RefSeq" id="WP_107755174.1">
    <property type="nucleotide sequence ID" value="NZ_QBKF01000022.1"/>
</dbReference>
<comment type="domain">
    <text evidence="6">The N-terminal region contains the highly conserved SGGXDS motif, predicted to be a P-loop motif involved in ATP binding.</text>
</comment>
<dbReference type="SUPFAM" id="SSF52402">
    <property type="entry name" value="Adenine nucleotide alpha hydrolases-like"/>
    <property type="match status" value="1"/>
</dbReference>
<dbReference type="GO" id="GO:0006400">
    <property type="term" value="P:tRNA modification"/>
    <property type="evidence" value="ECO:0007669"/>
    <property type="project" value="UniProtKB-UniRule"/>
</dbReference>
<evidence type="ECO:0000256" key="5">
    <source>
        <dbReference type="ARBA" id="ARBA00048539"/>
    </source>
</evidence>
<dbReference type="Gene3D" id="3.40.50.620">
    <property type="entry name" value="HUPs"/>
    <property type="match status" value="1"/>
</dbReference>
<dbReference type="InterPro" id="IPR012094">
    <property type="entry name" value="tRNA_Ile_lys_synt"/>
</dbReference>
<dbReference type="Proteomes" id="UP000244810">
    <property type="component" value="Unassembled WGS sequence"/>
</dbReference>
<protein>
    <recommendedName>
        <fullName evidence="6">tRNA(Ile)-lysidine synthase</fullName>
        <ecNumber evidence="6">6.3.4.19</ecNumber>
    </recommendedName>
    <alternativeName>
        <fullName evidence="6">tRNA(Ile)-2-lysyl-cytidine synthase</fullName>
    </alternativeName>
    <alternativeName>
        <fullName evidence="6">tRNA(Ile)-lysidine synthetase</fullName>
    </alternativeName>
</protein>
<dbReference type="EMBL" id="QDDR01000021">
    <property type="protein sequence ID" value="PVE44883.1"/>
    <property type="molecule type" value="Genomic_DNA"/>
</dbReference>
<evidence type="ECO:0000313" key="8">
    <source>
        <dbReference type="EMBL" id="PVE44883.1"/>
    </source>
</evidence>
<keyword evidence="9" id="KW-1185">Reference proteome</keyword>
<keyword evidence="2 6" id="KW-0819">tRNA processing</keyword>
<name>A0A2T7UJN7_9RHOB</name>
<dbReference type="Pfam" id="PF01171">
    <property type="entry name" value="ATP_bind_3"/>
    <property type="match status" value="1"/>
</dbReference>
<dbReference type="InterPro" id="IPR011063">
    <property type="entry name" value="TilS/TtcA_N"/>
</dbReference>
<keyword evidence="3 6" id="KW-0547">Nucleotide-binding</keyword>
<dbReference type="CDD" id="cd01992">
    <property type="entry name" value="TilS_N"/>
    <property type="match status" value="1"/>
</dbReference>
<organism evidence="8 9">
    <name type="scientific">Pararhodobacter aggregans</name>
    <dbReference type="NCBI Taxonomy" id="404875"/>
    <lineage>
        <taxon>Bacteria</taxon>
        <taxon>Pseudomonadati</taxon>
        <taxon>Pseudomonadota</taxon>
        <taxon>Alphaproteobacteria</taxon>
        <taxon>Rhodobacterales</taxon>
        <taxon>Paracoccaceae</taxon>
        <taxon>Pararhodobacter</taxon>
    </lineage>
</organism>
<sequence length="408" mass="42742">MSDAALSALLAACEGFDRVGVAVSGGGDSVAALVLAVEALGPARVAAVTVDHGLRTEAASEAAGVAALCARLGVAHDVLRWDEGPAGGNLMGEARAARLRLIGGWARGRVGAVLLAHTRDDQAETLLMRLARGSGVDGLSGMAAQREAEGMVWLRPLLGVSRAALRDVLRARGVAWVEDPSNADPRFLRVRARQALSVLEGLGIDAATLAATAGRMQRARTVLEGAAQRALEAHVTEDRGILRIGAATLDLPGETRDRLFAHLLMQLSGSAYRPRLEELQRLLAAGRGTLAGCLLRRRGDKLFLGREARAVAELACPAGQDWDGRWRAAGPGPAEIRALGQAGLVQLSQQARDGLHPHWRATGIPEPLLQGLPGLWRDGRLVAAPLAFWPQGWSLSARPLAAIAAAGA</sequence>
<evidence type="ECO:0000256" key="6">
    <source>
        <dbReference type="HAMAP-Rule" id="MF_01161"/>
    </source>
</evidence>
<feature type="domain" description="tRNA(Ile)-lysidine/2-thiocytidine synthase N-terminal" evidence="7">
    <location>
        <begin position="19"/>
        <end position="194"/>
    </location>
</feature>
<dbReference type="InterPro" id="IPR014729">
    <property type="entry name" value="Rossmann-like_a/b/a_fold"/>
</dbReference>
<dbReference type="GO" id="GO:0005737">
    <property type="term" value="C:cytoplasm"/>
    <property type="evidence" value="ECO:0007669"/>
    <property type="project" value="UniProtKB-SubCell"/>
</dbReference>
<comment type="catalytic activity">
    <reaction evidence="5 6">
        <text>cytidine(34) in tRNA(Ile2) + L-lysine + ATP = lysidine(34) in tRNA(Ile2) + AMP + diphosphate + H(+)</text>
        <dbReference type="Rhea" id="RHEA:43744"/>
        <dbReference type="Rhea" id="RHEA-COMP:10625"/>
        <dbReference type="Rhea" id="RHEA-COMP:10670"/>
        <dbReference type="ChEBI" id="CHEBI:15378"/>
        <dbReference type="ChEBI" id="CHEBI:30616"/>
        <dbReference type="ChEBI" id="CHEBI:32551"/>
        <dbReference type="ChEBI" id="CHEBI:33019"/>
        <dbReference type="ChEBI" id="CHEBI:82748"/>
        <dbReference type="ChEBI" id="CHEBI:83665"/>
        <dbReference type="ChEBI" id="CHEBI:456215"/>
        <dbReference type="EC" id="6.3.4.19"/>
    </reaction>
</comment>
<evidence type="ECO:0000256" key="1">
    <source>
        <dbReference type="ARBA" id="ARBA00022598"/>
    </source>
</evidence>
<dbReference type="PANTHER" id="PTHR43033:SF1">
    <property type="entry name" value="TRNA(ILE)-LYSIDINE SYNTHASE-RELATED"/>
    <property type="match status" value="1"/>
</dbReference>
<evidence type="ECO:0000256" key="2">
    <source>
        <dbReference type="ARBA" id="ARBA00022694"/>
    </source>
</evidence>
<dbReference type="PANTHER" id="PTHR43033">
    <property type="entry name" value="TRNA(ILE)-LYSIDINE SYNTHASE-RELATED"/>
    <property type="match status" value="1"/>
</dbReference>
<keyword evidence="4 6" id="KW-0067">ATP-binding</keyword>
<evidence type="ECO:0000256" key="3">
    <source>
        <dbReference type="ARBA" id="ARBA00022741"/>
    </source>
</evidence>
<comment type="caution">
    <text evidence="8">The sequence shown here is derived from an EMBL/GenBank/DDBJ whole genome shotgun (WGS) entry which is preliminary data.</text>
</comment>
<dbReference type="GO" id="GO:0005524">
    <property type="term" value="F:ATP binding"/>
    <property type="evidence" value="ECO:0007669"/>
    <property type="project" value="UniProtKB-UniRule"/>
</dbReference>
<comment type="function">
    <text evidence="6">Ligates lysine onto the cytidine present at position 34 of the AUA codon-specific tRNA(Ile) that contains the anticodon CAU, in an ATP-dependent manner. Cytidine is converted to lysidine, thus changing the amino acid specificity of the tRNA from methionine to isoleucine.</text>
</comment>
<reference evidence="8 9" key="1">
    <citation type="journal article" date="2011" name="Syst. Appl. Microbiol.">
        <title>Defluviimonas denitrificans gen. nov., sp. nov., and Pararhodobacter aggregans gen. nov., sp. nov., non-phototrophic Rhodobacteraceae from the biofilter of a marine aquaculture.</title>
        <authorList>
            <person name="Foesel B.U."/>
            <person name="Drake H.L."/>
            <person name="Schramm A."/>
        </authorList>
    </citation>
    <scope>NUCLEOTIDE SEQUENCE [LARGE SCALE GENOMIC DNA]</scope>
    <source>
        <strain evidence="8 9">D1-19</strain>
    </source>
</reference>
<proteinExistence type="inferred from homology"/>
<keyword evidence="6" id="KW-0963">Cytoplasm</keyword>
<comment type="similarity">
    <text evidence="6">Belongs to the tRNA(Ile)-lysidine synthase family.</text>
</comment>
<dbReference type="OrthoDB" id="9807403at2"/>